<dbReference type="GeneID" id="92716972"/>
<evidence type="ECO:0000256" key="6">
    <source>
        <dbReference type="SAM" id="Phobius"/>
    </source>
</evidence>
<evidence type="ECO:0000256" key="3">
    <source>
        <dbReference type="ARBA" id="ARBA00022692"/>
    </source>
</evidence>
<feature type="domain" description="DUF2179" evidence="7">
    <location>
        <begin position="232"/>
        <end position="286"/>
    </location>
</feature>
<dbReference type="InterPro" id="IPR051461">
    <property type="entry name" value="UPF0750_membrane"/>
</dbReference>
<sequence>MAALSMSEYRTPLFWKRLAFIIAITILGTFIYSVGVNAFFVPHQFLAGGLTGIAMIVYYLTGIPIGVTNLVLNLPILGLSLKFMGKFYTIITILGTVLLSLFIDLTAFLADYHVVKDPIVAAISGGVVLGVAMGILYRYNSNTGGLDVIGAIIKKYYNLEIGYVVFALNFIIVMASAWIFALEPAICTLIGMYINANLASRLVLGFAQRKAAFIVSDKPLEISDAILRTIHHGATLLYGQGAFSGADKKIIFAIVDLTQVTRVRHLVEDIDPHAFVFLMNTTDVIGRGFTSPLAAGRNIPQSIRYTCDEKGDVVPTRMWQFEMDAEAHPYKGEQTPPKVDQK</sequence>
<evidence type="ECO:0000256" key="2">
    <source>
        <dbReference type="ARBA" id="ARBA00022475"/>
    </source>
</evidence>
<evidence type="ECO:0000259" key="7">
    <source>
        <dbReference type="Pfam" id="PF10035"/>
    </source>
</evidence>
<dbReference type="Pfam" id="PF10035">
    <property type="entry name" value="DUF2179"/>
    <property type="match status" value="1"/>
</dbReference>
<keyword evidence="3 6" id="KW-0812">Transmembrane</keyword>
<evidence type="ECO:0000256" key="5">
    <source>
        <dbReference type="ARBA" id="ARBA00023136"/>
    </source>
</evidence>
<feature type="transmembrane region" description="Helical" evidence="6">
    <location>
        <begin position="53"/>
        <end position="75"/>
    </location>
</feature>
<dbReference type="PANTHER" id="PTHR33545">
    <property type="entry name" value="UPF0750 MEMBRANE PROTEIN YITT-RELATED"/>
    <property type="match status" value="1"/>
</dbReference>
<dbReference type="GO" id="GO:0005886">
    <property type="term" value="C:plasma membrane"/>
    <property type="evidence" value="ECO:0007669"/>
    <property type="project" value="UniProtKB-SubCell"/>
</dbReference>
<dbReference type="EMBL" id="AP019697">
    <property type="protein sequence ID" value="BBK25820.1"/>
    <property type="molecule type" value="Genomic_DNA"/>
</dbReference>
<reference evidence="9" key="1">
    <citation type="submission" date="2019-05" db="EMBL/GenBank/DDBJ databases">
        <title>Complete genome sequencing of Dialister sp. strain 5BBH33.</title>
        <authorList>
            <person name="Sakamoto M."/>
            <person name="Murakami T."/>
            <person name="Mori H."/>
        </authorList>
    </citation>
    <scope>NUCLEOTIDE SEQUENCE [LARGE SCALE GENOMIC DNA]</scope>
    <source>
        <strain evidence="9">5BBH33</strain>
    </source>
</reference>
<keyword evidence="2" id="KW-1003">Cell membrane</keyword>
<evidence type="ECO:0000313" key="9">
    <source>
        <dbReference type="Proteomes" id="UP000320585"/>
    </source>
</evidence>
<keyword evidence="5 6" id="KW-0472">Membrane</keyword>
<evidence type="ECO:0000313" key="8">
    <source>
        <dbReference type="EMBL" id="BBK25820.1"/>
    </source>
</evidence>
<dbReference type="Proteomes" id="UP000320585">
    <property type="component" value="Chromosome"/>
</dbReference>
<dbReference type="InterPro" id="IPR019264">
    <property type="entry name" value="DUF2179"/>
</dbReference>
<evidence type="ECO:0000256" key="1">
    <source>
        <dbReference type="ARBA" id="ARBA00004651"/>
    </source>
</evidence>
<feature type="transmembrane region" description="Helical" evidence="6">
    <location>
        <begin position="119"/>
        <end position="140"/>
    </location>
</feature>
<accession>A0A8D4UVP7</accession>
<dbReference type="CDD" id="cd16380">
    <property type="entry name" value="YitT_C"/>
    <property type="match status" value="1"/>
</dbReference>
<protein>
    <submittedName>
        <fullName evidence="8">Membrane protein</fullName>
    </submittedName>
</protein>
<dbReference type="AlphaFoldDB" id="A0A8D4UVP7"/>
<proteinExistence type="predicted"/>
<evidence type="ECO:0000256" key="4">
    <source>
        <dbReference type="ARBA" id="ARBA00022989"/>
    </source>
</evidence>
<name>A0A8D4UVP7_9FIRM</name>
<feature type="transmembrane region" description="Helical" evidence="6">
    <location>
        <begin position="20"/>
        <end position="41"/>
    </location>
</feature>
<dbReference type="Pfam" id="PF02588">
    <property type="entry name" value="YitT_membrane"/>
    <property type="match status" value="1"/>
</dbReference>
<dbReference type="InterPro" id="IPR015867">
    <property type="entry name" value="N-reg_PII/ATP_PRibTrfase_C"/>
</dbReference>
<dbReference type="RefSeq" id="WP_232518042.1">
    <property type="nucleotide sequence ID" value="NZ_AP019697.1"/>
</dbReference>
<comment type="subcellular location">
    <subcellularLocation>
        <location evidence="1">Cell membrane</location>
        <topology evidence="1">Multi-pass membrane protein</topology>
    </subcellularLocation>
</comment>
<dbReference type="KEGG" id="dho:Dia5BBH33_17550"/>
<feature type="transmembrane region" description="Helical" evidence="6">
    <location>
        <begin position="87"/>
        <end position="107"/>
    </location>
</feature>
<feature type="transmembrane region" description="Helical" evidence="6">
    <location>
        <begin position="161"/>
        <end position="181"/>
    </location>
</feature>
<organism evidence="8 9">
    <name type="scientific">Dialister hominis</name>
    <dbReference type="NCBI Taxonomy" id="2582419"/>
    <lineage>
        <taxon>Bacteria</taxon>
        <taxon>Bacillati</taxon>
        <taxon>Bacillota</taxon>
        <taxon>Negativicutes</taxon>
        <taxon>Veillonellales</taxon>
        <taxon>Veillonellaceae</taxon>
        <taxon>Dialister</taxon>
    </lineage>
</organism>
<keyword evidence="9" id="KW-1185">Reference proteome</keyword>
<gene>
    <name evidence="8" type="ORF">Dia5BBH33_17550</name>
</gene>
<dbReference type="Gene3D" id="3.30.70.120">
    <property type="match status" value="1"/>
</dbReference>
<dbReference type="InterPro" id="IPR003740">
    <property type="entry name" value="YitT"/>
</dbReference>
<dbReference type="PANTHER" id="PTHR33545:SF5">
    <property type="entry name" value="UPF0750 MEMBRANE PROTEIN YITT"/>
    <property type="match status" value="1"/>
</dbReference>
<keyword evidence="4 6" id="KW-1133">Transmembrane helix</keyword>